<dbReference type="AlphaFoldDB" id="A0A177WIU2"/>
<dbReference type="STRING" id="403673.A0A177WIU2"/>
<evidence type="ECO:0000313" key="3">
    <source>
        <dbReference type="EMBL" id="OAJ39271.1"/>
    </source>
</evidence>
<dbReference type="PROSITE" id="PS00175">
    <property type="entry name" value="PG_MUTASE"/>
    <property type="match status" value="1"/>
</dbReference>
<organism evidence="3 4">
    <name type="scientific">Batrachochytrium dendrobatidis (strain JEL423)</name>
    <dbReference type="NCBI Taxonomy" id="403673"/>
    <lineage>
        <taxon>Eukaryota</taxon>
        <taxon>Fungi</taxon>
        <taxon>Fungi incertae sedis</taxon>
        <taxon>Chytridiomycota</taxon>
        <taxon>Chytridiomycota incertae sedis</taxon>
        <taxon>Chytridiomycetes</taxon>
        <taxon>Rhizophydiales</taxon>
        <taxon>Rhizophydiales incertae sedis</taxon>
        <taxon>Batrachochytrium</taxon>
    </lineage>
</organism>
<dbReference type="eggNOG" id="KOG0235">
    <property type="taxonomic scope" value="Eukaryota"/>
</dbReference>
<dbReference type="InterPro" id="IPR013078">
    <property type="entry name" value="His_Pase_superF_clade-1"/>
</dbReference>
<evidence type="ECO:0000256" key="1">
    <source>
        <dbReference type="PIRSR" id="PIRSR613078-1"/>
    </source>
</evidence>
<evidence type="ECO:0000313" key="4">
    <source>
        <dbReference type="Proteomes" id="UP000077115"/>
    </source>
</evidence>
<reference evidence="3 4" key="1">
    <citation type="submission" date="2006-10" db="EMBL/GenBank/DDBJ databases">
        <title>The Genome Sequence of Batrachochytrium dendrobatidis JEL423.</title>
        <authorList>
            <consortium name="The Broad Institute Genome Sequencing Platform"/>
            <person name="Birren B."/>
            <person name="Lander E."/>
            <person name="Galagan J."/>
            <person name="Cuomo C."/>
            <person name="Devon K."/>
            <person name="Jaffe D."/>
            <person name="Butler J."/>
            <person name="Alvarez P."/>
            <person name="Gnerre S."/>
            <person name="Grabherr M."/>
            <person name="Kleber M."/>
            <person name="Mauceli E."/>
            <person name="Brockman W."/>
            <person name="Young S."/>
            <person name="LaButti K."/>
            <person name="Sykes S."/>
            <person name="DeCaprio D."/>
            <person name="Crawford M."/>
            <person name="Koehrsen M."/>
            <person name="Engels R."/>
            <person name="Montgomery P."/>
            <person name="Pearson M."/>
            <person name="Howarth C."/>
            <person name="Larson L."/>
            <person name="White J."/>
            <person name="O'Leary S."/>
            <person name="Kodira C."/>
            <person name="Zeng Q."/>
            <person name="Yandava C."/>
            <person name="Alvarado L."/>
            <person name="Longcore J."/>
            <person name="James T."/>
        </authorList>
    </citation>
    <scope>NUCLEOTIDE SEQUENCE [LARGE SCALE GENOMIC DNA]</scope>
    <source>
        <strain evidence="3 4">JEL423</strain>
    </source>
</reference>
<sequence>MQQLLACNHQKTSQLKSLNKTILTRIMSSTFASDLCYFPPLVLPATPTTQVKRIFLCRHGETEPNARGVLQGSGIDEYLNAMGVEQAQHLRDCLASVKVDLIISSALKRARQTAEIVKEKHPDIQLLEVSELAEISWGKWDGQIEADLRILLNRWINGDFHAMAPRGESPFQVEARAVPAFYNLMLNRPETNIVFVVHGRLLRIMLSSILFQNLNHMNDFTHHNTCINLIDVSIESDLNHIGDKINIDLTKLKTPFNTKSRKPVLDDNVVIADTPAIESPPELFEQSGCILDSSFESAVPTVVHPACFTLTPLLLDDRRHLTPRFQ</sequence>
<dbReference type="SUPFAM" id="SSF53254">
    <property type="entry name" value="Phosphoglycerate mutase-like"/>
    <property type="match status" value="1"/>
</dbReference>
<gene>
    <name evidence="3" type="ORF">BDEG_23134</name>
</gene>
<dbReference type="InterPro" id="IPR050275">
    <property type="entry name" value="PGM_Phosphatase"/>
</dbReference>
<dbReference type="InterPro" id="IPR001345">
    <property type="entry name" value="PG/BPGM_mutase_AS"/>
</dbReference>
<accession>A0A177WIU2</accession>
<evidence type="ECO:0000256" key="2">
    <source>
        <dbReference type="PIRSR" id="PIRSR613078-2"/>
    </source>
</evidence>
<dbReference type="Proteomes" id="UP000077115">
    <property type="component" value="Unassembled WGS sequence"/>
</dbReference>
<dbReference type="EMBL" id="DS022302">
    <property type="protein sequence ID" value="OAJ39271.1"/>
    <property type="molecule type" value="Genomic_DNA"/>
</dbReference>
<dbReference type="GO" id="GO:0016791">
    <property type="term" value="F:phosphatase activity"/>
    <property type="evidence" value="ECO:0007669"/>
    <property type="project" value="TreeGrafter"/>
</dbReference>
<evidence type="ECO:0008006" key="5">
    <source>
        <dbReference type="Google" id="ProtNLM"/>
    </source>
</evidence>
<dbReference type="SMART" id="SM00855">
    <property type="entry name" value="PGAM"/>
    <property type="match status" value="1"/>
</dbReference>
<feature type="binding site" evidence="2">
    <location>
        <begin position="58"/>
        <end position="65"/>
    </location>
    <ligand>
        <name>substrate</name>
    </ligand>
</feature>
<proteinExistence type="predicted"/>
<feature type="active site" description="Tele-phosphohistidine intermediate" evidence="1">
    <location>
        <position position="59"/>
    </location>
</feature>
<protein>
    <recommendedName>
        <fullName evidence="5">Phosphoglycerate mutase</fullName>
    </recommendedName>
</protein>
<dbReference type="PANTHER" id="PTHR48100:SF10">
    <property type="entry name" value="2-CARBOXY-D-ARABINITOL-1-PHOSPHATASE-RELATED"/>
    <property type="match status" value="1"/>
</dbReference>
<dbReference type="PANTHER" id="PTHR48100">
    <property type="entry name" value="BROAD-SPECIFICITY PHOSPHATASE YOR283W-RELATED"/>
    <property type="match status" value="1"/>
</dbReference>
<dbReference type="Pfam" id="PF00300">
    <property type="entry name" value="His_Phos_1"/>
    <property type="match status" value="1"/>
</dbReference>
<dbReference type="Gene3D" id="3.40.50.1240">
    <property type="entry name" value="Phosphoglycerate mutase-like"/>
    <property type="match status" value="1"/>
</dbReference>
<feature type="binding site" evidence="2">
    <location>
        <position position="109"/>
    </location>
    <ligand>
        <name>substrate</name>
    </ligand>
</feature>
<dbReference type="VEuPathDB" id="FungiDB:BDEG_23134"/>
<feature type="active site" description="Proton donor/acceptor" evidence="1">
    <location>
        <position position="134"/>
    </location>
</feature>
<dbReference type="CDD" id="cd07067">
    <property type="entry name" value="HP_PGM_like"/>
    <property type="match status" value="1"/>
</dbReference>
<reference evidence="3 4" key="2">
    <citation type="submission" date="2016-05" db="EMBL/GenBank/DDBJ databases">
        <title>Lineage-specific infection strategies underlie the spectrum of fungal disease in amphibians.</title>
        <authorList>
            <person name="Cuomo C.A."/>
            <person name="Farrer R.A."/>
            <person name="James T."/>
            <person name="Longcore J."/>
            <person name="Birren B."/>
        </authorList>
    </citation>
    <scope>NUCLEOTIDE SEQUENCE [LARGE SCALE GENOMIC DNA]</scope>
    <source>
        <strain evidence="3 4">JEL423</strain>
    </source>
</reference>
<name>A0A177WIU2_BATDL</name>
<dbReference type="InterPro" id="IPR029033">
    <property type="entry name" value="His_PPase_superfam"/>
</dbReference>
<dbReference type="OrthoDB" id="354304at2759"/>